<dbReference type="SUPFAM" id="SSF53474">
    <property type="entry name" value="alpha/beta-Hydrolases"/>
    <property type="match status" value="1"/>
</dbReference>
<keyword evidence="4" id="KW-1185">Reference proteome</keyword>
<dbReference type="PANTHER" id="PTHR40841">
    <property type="entry name" value="SIDEROPHORE TRIACETYLFUSARININE C ESTERASE"/>
    <property type="match status" value="1"/>
</dbReference>
<evidence type="ECO:0000256" key="2">
    <source>
        <dbReference type="ARBA" id="ARBA00022801"/>
    </source>
</evidence>
<dbReference type="Gene3D" id="3.40.50.1820">
    <property type="entry name" value="alpha/beta hydrolase"/>
    <property type="match status" value="1"/>
</dbReference>
<proteinExistence type="inferred from homology"/>
<sequence>MLSQSFIDHTHCSESWKLNSLTATEEHYLVQIGYHRDWTYRSPSFAKPCIQVIYLVGGNSVFLAALESLHRRLSMIPQSFSDGVIVAIGYPLSPDSSTVMCPRRTKDLTPSAEVTSGLEGGADAFLDLIQDKLEDPVERRIQEPRGATIGKEALFGHSLRGIFVLHALCTRPNSFNCFLGGSLRI</sequence>
<evidence type="ECO:0000256" key="1">
    <source>
        <dbReference type="ARBA" id="ARBA00005622"/>
    </source>
</evidence>
<dbReference type="PANTHER" id="PTHR40841:SF2">
    <property type="entry name" value="SIDEROPHORE-DEGRADING ESTERASE (EUROFUNG)"/>
    <property type="match status" value="1"/>
</dbReference>
<evidence type="ECO:0000313" key="3">
    <source>
        <dbReference type="EMBL" id="KAF0317898.1"/>
    </source>
</evidence>
<dbReference type="InterPro" id="IPR029058">
    <property type="entry name" value="AB_hydrolase_fold"/>
</dbReference>
<name>A0A8H3W457_9PEZI</name>
<comment type="similarity">
    <text evidence="1">Belongs to the esterase D family.</text>
</comment>
<dbReference type="OrthoDB" id="446683at2759"/>
<keyword evidence="2" id="KW-0378">Hydrolase</keyword>
<protein>
    <submittedName>
        <fullName evidence="3">Uncharacterized protein</fullName>
    </submittedName>
</protein>
<dbReference type="InterPro" id="IPR052558">
    <property type="entry name" value="Siderophore_Hydrolase_D"/>
</dbReference>
<gene>
    <name evidence="3" type="ORF">GQ607_014815</name>
</gene>
<dbReference type="AlphaFoldDB" id="A0A8H3W457"/>
<comment type="caution">
    <text evidence="3">The sequence shown here is derived from an EMBL/GenBank/DDBJ whole genome shotgun (WGS) entry which is preliminary data.</text>
</comment>
<organism evidence="3 4">
    <name type="scientific">Colletotrichum asianum</name>
    <dbReference type="NCBI Taxonomy" id="702518"/>
    <lineage>
        <taxon>Eukaryota</taxon>
        <taxon>Fungi</taxon>
        <taxon>Dikarya</taxon>
        <taxon>Ascomycota</taxon>
        <taxon>Pezizomycotina</taxon>
        <taxon>Sordariomycetes</taxon>
        <taxon>Hypocreomycetidae</taxon>
        <taxon>Glomerellales</taxon>
        <taxon>Glomerellaceae</taxon>
        <taxon>Colletotrichum</taxon>
        <taxon>Colletotrichum gloeosporioides species complex</taxon>
    </lineage>
</organism>
<dbReference type="GO" id="GO:0016788">
    <property type="term" value="F:hydrolase activity, acting on ester bonds"/>
    <property type="evidence" value="ECO:0007669"/>
    <property type="project" value="TreeGrafter"/>
</dbReference>
<evidence type="ECO:0000313" key="4">
    <source>
        <dbReference type="Proteomes" id="UP000434172"/>
    </source>
</evidence>
<dbReference type="Proteomes" id="UP000434172">
    <property type="component" value="Unassembled WGS sequence"/>
</dbReference>
<reference evidence="3 4" key="1">
    <citation type="submission" date="2019-12" db="EMBL/GenBank/DDBJ databases">
        <title>A genome sequence resource for the geographically widespread anthracnose pathogen Colletotrichum asianum.</title>
        <authorList>
            <person name="Meng Y."/>
        </authorList>
    </citation>
    <scope>NUCLEOTIDE SEQUENCE [LARGE SCALE GENOMIC DNA]</scope>
    <source>
        <strain evidence="3 4">ICMP 18580</strain>
    </source>
</reference>
<dbReference type="EMBL" id="WOWK01000120">
    <property type="protein sequence ID" value="KAF0317898.1"/>
    <property type="molecule type" value="Genomic_DNA"/>
</dbReference>
<accession>A0A8H3W457</accession>